<keyword evidence="6" id="KW-0119">Carbohydrate metabolism</keyword>
<evidence type="ECO:0000256" key="1">
    <source>
        <dbReference type="ARBA" id="ARBA00005715"/>
    </source>
</evidence>
<evidence type="ECO:0000256" key="3">
    <source>
        <dbReference type="ARBA" id="ARBA00022741"/>
    </source>
</evidence>
<dbReference type="Gene3D" id="3.40.980.20">
    <property type="entry name" value="Four-carbon acid sugar kinase, nucleotide binding domain"/>
    <property type="match status" value="1"/>
</dbReference>
<gene>
    <name evidence="9" type="ORF">GZ22_13080</name>
</gene>
<dbReference type="Pfam" id="PF17042">
    <property type="entry name" value="NBD_C"/>
    <property type="match status" value="1"/>
</dbReference>
<dbReference type="GO" id="GO:0005524">
    <property type="term" value="F:ATP binding"/>
    <property type="evidence" value="ECO:0007669"/>
    <property type="project" value="UniProtKB-KW"/>
</dbReference>
<keyword evidence="2" id="KW-0808">Transferase</keyword>
<dbReference type="Pfam" id="PF07005">
    <property type="entry name" value="SBD_N"/>
    <property type="match status" value="1"/>
</dbReference>
<evidence type="ECO:0000256" key="2">
    <source>
        <dbReference type="ARBA" id="ARBA00022679"/>
    </source>
</evidence>
<evidence type="ECO:0000256" key="5">
    <source>
        <dbReference type="ARBA" id="ARBA00022840"/>
    </source>
</evidence>
<keyword evidence="3" id="KW-0547">Nucleotide-binding</keyword>
<dbReference type="InterPro" id="IPR037051">
    <property type="entry name" value="4-carb_acid_sugar_kinase_N_sf"/>
</dbReference>
<feature type="domain" description="Four-carbon acid sugar kinase nucleotide binding" evidence="8">
    <location>
        <begin position="265"/>
        <end position="416"/>
    </location>
</feature>
<evidence type="ECO:0000256" key="6">
    <source>
        <dbReference type="ARBA" id="ARBA00023277"/>
    </source>
</evidence>
<sequence length="424" mass="47087">MVKVGIIADDFTGAGDAASFLKLEDANCILINGVPKEDYELDENINVVVIALKTRSVSKEEAISEVNKAYDFLNKIGTEMIYFKYGSTFDSTAEGNIGPVLDDLLDKMNLKYTLISPALPINDRKVEDGILYVDGLPIDQTHMRFHPLNPMDESDLKILMERQSRYKVFKLTISQMEDFLSDRETFDKYIEEKAKENEKFYLAVDYFQDEHGQIIAELFKDIRLFSGSSALPAWLYKAAVNSGKDVVPADYTANENISAPLKGGVLAGSLSQATQKQIASFIDEGYASYLIQSKELLSSFDTVKKEIIDFIDENIDKVFIIYSEKNKDVDPEIHNKVGTLVEKVLSFAGEYAIDKGINNLVVAGGETSGAVVKVMNPNSFYIGDVISPGVPVLIPDHQQNLKVVLKSGNFGGVNFFVEALNKMN</sequence>
<name>A0A075LMV9_9BACI</name>
<dbReference type="SUPFAM" id="SSF142764">
    <property type="entry name" value="YgbK-like"/>
    <property type="match status" value="1"/>
</dbReference>
<keyword evidence="5" id="KW-0067">ATP-binding</keyword>
<evidence type="ECO:0000313" key="10">
    <source>
        <dbReference type="Proteomes" id="UP000027980"/>
    </source>
</evidence>
<organism evidence="9 10">
    <name type="scientific">Terribacillus saccharophilus</name>
    <dbReference type="NCBI Taxonomy" id="361277"/>
    <lineage>
        <taxon>Bacteria</taxon>
        <taxon>Bacillati</taxon>
        <taxon>Bacillota</taxon>
        <taxon>Bacilli</taxon>
        <taxon>Bacillales</taxon>
        <taxon>Bacillaceae</taxon>
        <taxon>Terribacillus</taxon>
    </lineage>
</organism>
<evidence type="ECO:0008006" key="11">
    <source>
        <dbReference type="Google" id="ProtNLM"/>
    </source>
</evidence>
<dbReference type="OrthoDB" id="9778478at2"/>
<dbReference type="AlphaFoldDB" id="A0A075LMV9"/>
<feature type="domain" description="Four-carbon acid sugar kinase N-terminal" evidence="7">
    <location>
        <begin position="5"/>
        <end position="231"/>
    </location>
</feature>
<keyword evidence="4" id="KW-0418">Kinase</keyword>
<dbReference type="KEGG" id="tap:GZ22_13080"/>
<dbReference type="Proteomes" id="UP000027980">
    <property type="component" value="Chromosome"/>
</dbReference>
<dbReference type="Gene3D" id="3.40.50.10840">
    <property type="entry name" value="Putative sugar-binding, N-terminal domain"/>
    <property type="match status" value="1"/>
</dbReference>
<evidence type="ECO:0000259" key="8">
    <source>
        <dbReference type="Pfam" id="PF17042"/>
    </source>
</evidence>
<dbReference type="HOGENOM" id="CLU_029424_1_0_9"/>
<proteinExistence type="inferred from homology"/>
<evidence type="ECO:0000256" key="4">
    <source>
        <dbReference type="ARBA" id="ARBA00022777"/>
    </source>
</evidence>
<accession>A0A075LMV9</accession>
<dbReference type="EMBL" id="CP008876">
    <property type="protein sequence ID" value="AIF67476.1"/>
    <property type="molecule type" value="Genomic_DNA"/>
</dbReference>
<comment type="similarity">
    <text evidence="1">Belongs to the four-carbon acid sugar kinase family.</text>
</comment>
<reference evidence="9 10" key="1">
    <citation type="submission" date="2014-07" db="EMBL/GenBank/DDBJ databases">
        <title>Complete genome sequence of a moderately halophilic bacterium Terribacillus aidingensis MP602, isolated from Cryptomeria fortunei in Tianmu mountain in China.</title>
        <authorList>
            <person name="Wang Y."/>
            <person name="Lu P."/>
            <person name="Zhang L."/>
        </authorList>
    </citation>
    <scope>NUCLEOTIDE SEQUENCE [LARGE SCALE GENOMIC DNA]</scope>
    <source>
        <strain evidence="9 10">MP602</strain>
    </source>
</reference>
<dbReference type="GeneID" id="34223335"/>
<dbReference type="RefSeq" id="WP_038563102.1">
    <property type="nucleotide sequence ID" value="NZ_CP008876.1"/>
</dbReference>
<dbReference type="InterPro" id="IPR010737">
    <property type="entry name" value="4-carb_acid_sugar_kinase_N"/>
</dbReference>
<evidence type="ECO:0000259" key="7">
    <source>
        <dbReference type="Pfam" id="PF07005"/>
    </source>
</evidence>
<dbReference type="InterPro" id="IPR031475">
    <property type="entry name" value="NBD_C"/>
</dbReference>
<dbReference type="GO" id="GO:0016301">
    <property type="term" value="F:kinase activity"/>
    <property type="evidence" value="ECO:0007669"/>
    <property type="project" value="UniProtKB-KW"/>
</dbReference>
<protein>
    <recommendedName>
        <fullName evidence="11">Hrp-dependent type III effector protein</fullName>
    </recommendedName>
</protein>
<dbReference type="InterPro" id="IPR042213">
    <property type="entry name" value="NBD_C_sf"/>
</dbReference>
<evidence type="ECO:0000313" key="9">
    <source>
        <dbReference type="EMBL" id="AIF67476.1"/>
    </source>
</evidence>